<reference evidence="8" key="1">
    <citation type="submission" date="2022-12" db="EMBL/GenBank/DDBJ databases">
        <authorList>
            <person name="Krivoruchko A.V."/>
            <person name="Elkin A."/>
        </authorList>
    </citation>
    <scope>NUCLEOTIDE SEQUENCE</scope>
    <source>
        <strain evidence="8">IEGM 1388</strain>
    </source>
</reference>
<dbReference type="InterPro" id="IPR013154">
    <property type="entry name" value="ADH-like_N"/>
</dbReference>
<dbReference type="RefSeq" id="WP_301572545.1">
    <property type="nucleotide sequence ID" value="NZ_JAPWIE010000005.1"/>
</dbReference>
<dbReference type="InterPro" id="IPR036291">
    <property type="entry name" value="NAD(P)-bd_dom_sf"/>
</dbReference>
<dbReference type="InterPro" id="IPR002328">
    <property type="entry name" value="ADH_Zn_CS"/>
</dbReference>
<dbReference type="SUPFAM" id="SSF50129">
    <property type="entry name" value="GroES-like"/>
    <property type="match status" value="1"/>
</dbReference>
<keyword evidence="3 5" id="KW-0862">Zinc</keyword>
<dbReference type="PROSITE" id="PS00059">
    <property type="entry name" value="ADH_ZINC"/>
    <property type="match status" value="1"/>
</dbReference>
<accession>A0ABT4MZK1</accession>
<dbReference type="Pfam" id="PF00107">
    <property type="entry name" value="ADH_zinc_N"/>
    <property type="match status" value="1"/>
</dbReference>
<dbReference type="InterPro" id="IPR011032">
    <property type="entry name" value="GroES-like_sf"/>
</dbReference>
<evidence type="ECO:0000259" key="6">
    <source>
        <dbReference type="Pfam" id="PF00107"/>
    </source>
</evidence>
<organism evidence="8 9">
    <name type="scientific">Gordonia rubripertincta</name>
    <name type="common">Rhodococcus corallinus</name>
    <dbReference type="NCBI Taxonomy" id="36822"/>
    <lineage>
        <taxon>Bacteria</taxon>
        <taxon>Bacillati</taxon>
        <taxon>Actinomycetota</taxon>
        <taxon>Actinomycetes</taxon>
        <taxon>Mycobacteriales</taxon>
        <taxon>Gordoniaceae</taxon>
        <taxon>Gordonia</taxon>
    </lineage>
</organism>
<keyword evidence="2 5" id="KW-0479">Metal-binding</keyword>
<dbReference type="PANTHER" id="PTHR43401:SF2">
    <property type="entry name" value="L-THREONINE 3-DEHYDROGENASE"/>
    <property type="match status" value="1"/>
</dbReference>
<proteinExistence type="inferred from homology"/>
<feature type="domain" description="Alcohol dehydrogenase-like C-terminal" evidence="6">
    <location>
        <begin position="168"/>
        <end position="283"/>
    </location>
</feature>
<feature type="domain" description="Alcohol dehydrogenase-like N-terminal" evidence="7">
    <location>
        <begin position="22"/>
        <end position="128"/>
    </location>
</feature>
<evidence type="ECO:0000313" key="8">
    <source>
        <dbReference type="EMBL" id="MCZ4551641.1"/>
    </source>
</evidence>
<dbReference type="InterPro" id="IPR013149">
    <property type="entry name" value="ADH-like_C"/>
</dbReference>
<evidence type="ECO:0000259" key="7">
    <source>
        <dbReference type="Pfam" id="PF08240"/>
    </source>
</evidence>
<dbReference type="PANTHER" id="PTHR43401">
    <property type="entry name" value="L-THREONINE 3-DEHYDROGENASE"/>
    <property type="match status" value="1"/>
</dbReference>
<comment type="caution">
    <text evidence="8">The sequence shown here is derived from an EMBL/GenBank/DDBJ whole genome shotgun (WGS) entry which is preliminary data.</text>
</comment>
<sequence>MRAAVIEGGKFTVREVPDPQPGPDELILRVHGCGVCGSDLKTYPLLPDGTIMGHEFAGEVVAAGPGVAGLWPIGTPAAALPVIGCRRCRRCAEGDPARCVTPQPLGLGVRSGGFAEYVAVAASETVALEPSIDLRTGALVEPLAVGLHALNRGHARSGDRVLVIGAGPVGLSIVVWARHRGIADITVVDPVPGRRDSAAALGASRVIDPTTTPLGTDFDVVIECVGKSGMVAACVDAVAAGGHVVVAGVCMTEDTFMPVGAVVKDITMSFVSYYSRDEFAAAAVALGSGELRLDGYVSAFAALDDLQEVAENLSHPTDQQKIIITPLPRSTP</sequence>
<keyword evidence="4" id="KW-0560">Oxidoreductase</keyword>
<comment type="similarity">
    <text evidence="5">Belongs to the zinc-containing alcohol dehydrogenase family.</text>
</comment>
<comment type="cofactor">
    <cofactor evidence="1 5">
        <name>Zn(2+)</name>
        <dbReference type="ChEBI" id="CHEBI:29105"/>
    </cofactor>
</comment>
<name>A0ABT4MZK1_GORRU</name>
<dbReference type="SUPFAM" id="SSF51735">
    <property type="entry name" value="NAD(P)-binding Rossmann-fold domains"/>
    <property type="match status" value="1"/>
</dbReference>
<evidence type="ECO:0000256" key="2">
    <source>
        <dbReference type="ARBA" id="ARBA00022723"/>
    </source>
</evidence>
<protein>
    <submittedName>
        <fullName evidence="8">Alcohol dehydrogenase catalytic domain-containing protein</fullName>
    </submittedName>
</protein>
<gene>
    <name evidence="8" type="ORF">O4213_16740</name>
</gene>
<dbReference type="EMBL" id="JAPWIE010000005">
    <property type="protein sequence ID" value="MCZ4551641.1"/>
    <property type="molecule type" value="Genomic_DNA"/>
</dbReference>
<dbReference type="Pfam" id="PF08240">
    <property type="entry name" value="ADH_N"/>
    <property type="match status" value="1"/>
</dbReference>
<evidence type="ECO:0000256" key="3">
    <source>
        <dbReference type="ARBA" id="ARBA00022833"/>
    </source>
</evidence>
<dbReference type="InterPro" id="IPR050129">
    <property type="entry name" value="Zn_alcohol_dh"/>
</dbReference>
<dbReference type="Proteomes" id="UP001067235">
    <property type="component" value="Unassembled WGS sequence"/>
</dbReference>
<keyword evidence="9" id="KW-1185">Reference proteome</keyword>
<evidence type="ECO:0000313" key="9">
    <source>
        <dbReference type="Proteomes" id="UP001067235"/>
    </source>
</evidence>
<dbReference type="Gene3D" id="3.90.180.10">
    <property type="entry name" value="Medium-chain alcohol dehydrogenases, catalytic domain"/>
    <property type="match status" value="1"/>
</dbReference>
<evidence type="ECO:0000256" key="5">
    <source>
        <dbReference type="RuleBase" id="RU361277"/>
    </source>
</evidence>
<evidence type="ECO:0000256" key="4">
    <source>
        <dbReference type="ARBA" id="ARBA00023002"/>
    </source>
</evidence>
<evidence type="ECO:0000256" key="1">
    <source>
        <dbReference type="ARBA" id="ARBA00001947"/>
    </source>
</evidence>
<dbReference type="Gene3D" id="3.40.50.720">
    <property type="entry name" value="NAD(P)-binding Rossmann-like Domain"/>
    <property type="match status" value="1"/>
</dbReference>